<name>A0A9Q1Q565_9CARY</name>
<evidence type="ECO:0000313" key="1">
    <source>
        <dbReference type="EMBL" id="KAJ8429090.1"/>
    </source>
</evidence>
<evidence type="ECO:0000313" key="2">
    <source>
        <dbReference type="Proteomes" id="UP001153076"/>
    </source>
</evidence>
<dbReference type="Proteomes" id="UP001153076">
    <property type="component" value="Unassembled WGS sequence"/>
</dbReference>
<gene>
    <name evidence="1" type="ORF">Cgig2_001050</name>
</gene>
<dbReference type="EMBL" id="JAKOGI010000938">
    <property type="protein sequence ID" value="KAJ8429090.1"/>
    <property type="molecule type" value="Genomic_DNA"/>
</dbReference>
<organism evidence="1 2">
    <name type="scientific">Carnegiea gigantea</name>
    <dbReference type="NCBI Taxonomy" id="171969"/>
    <lineage>
        <taxon>Eukaryota</taxon>
        <taxon>Viridiplantae</taxon>
        <taxon>Streptophyta</taxon>
        <taxon>Embryophyta</taxon>
        <taxon>Tracheophyta</taxon>
        <taxon>Spermatophyta</taxon>
        <taxon>Magnoliopsida</taxon>
        <taxon>eudicotyledons</taxon>
        <taxon>Gunneridae</taxon>
        <taxon>Pentapetalae</taxon>
        <taxon>Caryophyllales</taxon>
        <taxon>Cactineae</taxon>
        <taxon>Cactaceae</taxon>
        <taxon>Cactoideae</taxon>
        <taxon>Echinocereeae</taxon>
        <taxon>Carnegiea</taxon>
    </lineage>
</organism>
<keyword evidence="2" id="KW-1185">Reference proteome</keyword>
<protein>
    <submittedName>
        <fullName evidence="1">Uncharacterized protein</fullName>
    </submittedName>
</protein>
<dbReference type="AlphaFoldDB" id="A0A9Q1Q565"/>
<accession>A0A9Q1Q565</accession>
<comment type="caution">
    <text evidence="1">The sequence shown here is derived from an EMBL/GenBank/DDBJ whole genome shotgun (WGS) entry which is preliminary data.</text>
</comment>
<sequence length="168" mass="19180">MDRTEVRTETPQSGPVCTGLRVGPVPDHLMNTPNLLHVPASMCIMTALRLSVGMFHLPLPVTATHFRISAFPLSLSLCFLSALKYSMGIQESSEKRENYVMADSKLPIVGRSEAKKIKVKTKLRRLISNCNDKFAMRWKRKGEGHMRERRQDVLYVPVYYREIKFGAR</sequence>
<reference evidence="1" key="1">
    <citation type="submission" date="2022-04" db="EMBL/GenBank/DDBJ databases">
        <title>Carnegiea gigantea Genome sequencing and assembly v2.</title>
        <authorList>
            <person name="Copetti D."/>
            <person name="Sanderson M.J."/>
            <person name="Burquez A."/>
            <person name="Wojciechowski M.F."/>
        </authorList>
    </citation>
    <scope>NUCLEOTIDE SEQUENCE</scope>
    <source>
        <strain evidence="1">SGP5-SGP5p</strain>
        <tissue evidence="1">Aerial part</tissue>
    </source>
</reference>
<proteinExistence type="predicted"/>